<dbReference type="PROSITE" id="PS00893">
    <property type="entry name" value="NUDIX_BOX"/>
    <property type="match status" value="1"/>
</dbReference>
<dbReference type="Proteomes" id="UP000243342">
    <property type="component" value="Unassembled WGS sequence"/>
</dbReference>
<sequence length="155" mass="16993">MIRSRNAVCTLVRDPGSGPVAALRFTPRSWSPQPRWTLPGGKQEPGEALDAAAARELAEETGLLADPGDLELFHVVHVEKSWSDGTPFVLFAFTTSCFTGTLANREPGKHETVVWVEAAAFPEPAFPSTRFVLDGYLAGDTRRFTRHGWHPAPRP</sequence>
<dbReference type="PROSITE" id="PS51462">
    <property type="entry name" value="NUDIX"/>
    <property type="match status" value="1"/>
</dbReference>
<proteinExistence type="inferred from homology"/>
<reference evidence="6 7" key="1">
    <citation type="submission" date="2016-10" db="EMBL/GenBank/DDBJ databases">
        <title>Genome sequence of Streptomyces gilvigriseus MUSC 26.</title>
        <authorList>
            <person name="Lee L.-H."/>
            <person name="Ser H.-L."/>
        </authorList>
    </citation>
    <scope>NUCLEOTIDE SEQUENCE [LARGE SCALE GENOMIC DNA]</scope>
    <source>
        <strain evidence="6 7">MUSC 26</strain>
    </source>
</reference>
<keyword evidence="7" id="KW-1185">Reference proteome</keyword>
<comment type="caution">
    <text evidence="6">The sequence shown here is derived from an EMBL/GenBank/DDBJ whole genome shotgun (WGS) entry which is preliminary data.</text>
</comment>
<evidence type="ECO:0000259" key="5">
    <source>
        <dbReference type="PROSITE" id="PS51462"/>
    </source>
</evidence>
<evidence type="ECO:0000256" key="1">
    <source>
        <dbReference type="ARBA" id="ARBA00001946"/>
    </source>
</evidence>
<dbReference type="GO" id="GO:0016787">
    <property type="term" value="F:hydrolase activity"/>
    <property type="evidence" value="ECO:0007669"/>
    <property type="project" value="UniProtKB-KW"/>
</dbReference>
<dbReference type="EMBL" id="MLCF01000052">
    <property type="protein sequence ID" value="OIV37454.1"/>
    <property type="molecule type" value="Genomic_DNA"/>
</dbReference>
<dbReference type="PANTHER" id="PTHR43046:SF14">
    <property type="entry name" value="MUTT_NUDIX FAMILY PROTEIN"/>
    <property type="match status" value="1"/>
</dbReference>
<evidence type="ECO:0000256" key="4">
    <source>
        <dbReference type="RuleBase" id="RU003476"/>
    </source>
</evidence>
<organism evidence="6 7">
    <name type="scientific">Mangrovactinospora gilvigrisea</name>
    <dbReference type="NCBI Taxonomy" id="1428644"/>
    <lineage>
        <taxon>Bacteria</taxon>
        <taxon>Bacillati</taxon>
        <taxon>Actinomycetota</taxon>
        <taxon>Actinomycetes</taxon>
        <taxon>Kitasatosporales</taxon>
        <taxon>Streptomycetaceae</taxon>
        <taxon>Mangrovactinospora</taxon>
    </lineage>
</organism>
<keyword evidence="3 4" id="KW-0378">Hydrolase</keyword>
<dbReference type="OrthoDB" id="21342at2"/>
<protein>
    <submittedName>
        <fullName evidence="6">DNA mismatch repair protein MutT</fullName>
    </submittedName>
</protein>
<evidence type="ECO:0000313" key="7">
    <source>
        <dbReference type="Proteomes" id="UP000243342"/>
    </source>
</evidence>
<dbReference type="InterPro" id="IPR020476">
    <property type="entry name" value="Nudix_hydrolase"/>
</dbReference>
<evidence type="ECO:0000256" key="3">
    <source>
        <dbReference type="ARBA" id="ARBA00022801"/>
    </source>
</evidence>
<dbReference type="AlphaFoldDB" id="A0A1J7BFM6"/>
<dbReference type="STRING" id="1428644.BIV57_10825"/>
<comment type="cofactor">
    <cofactor evidence="1">
        <name>Mg(2+)</name>
        <dbReference type="ChEBI" id="CHEBI:18420"/>
    </cofactor>
</comment>
<name>A0A1J7BFM6_9ACTN</name>
<dbReference type="RefSeq" id="WP_071656563.1">
    <property type="nucleotide sequence ID" value="NZ_MLCF01000052.1"/>
</dbReference>
<comment type="similarity">
    <text evidence="2 4">Belongs to the Nudix hydrolase family.</text>
</comment>
<evidence type="ECO:0000313" key="6">
    <source>
        <dbReference type="EMBL" id="OIV37454.1"/>
    </source>
</evidence>
<dbReference type="InterPro" id="IPR000086">
    <property type="entry name" value="NUDIX_hydrolase_dom"/>
</dbReference>
<dbReference type="Pfam" id="PF00293">
    <property type="entry name" value="NUDIX"/>
    <property type="match status" value="1"/>
</dbReference>
<evidence type="ECO:0000256" key="2">
    <source>
        <dbReference type="ARBA" id="ARBA00005582"/>
    </source>
</evidence>
<dbReference type="SUPFAM" id="SSF55811">
    <property type="entry name" value="Nudix"/>
    <property type="match status" value="1"/>
</dbReference>
<dbReference type="PANTHER" id="PTHR43046">
    <property type="entry name" value="GDP-MANNOSE MANNOSYL HYDROLASE"/>
    <property type="match status" value="1"/>
</dbReference>
<dbReference type="Gene3D" id="3.90.79.10">
    <property type="entry name" value="Nucleoside Triphosphate Pyrophosphohydrolase"/>
    <property type="match status" value="1"/>
</dbReference>
<accession>A0A1J7BFM6</accession>
<gene>
    <name evidence="6" type="ORF">BIV57_10825</name>
</gene>
<dbReference type="PRINTS" id="PR00502">
    <property type="entry name" value="NUDIXFAMILY"/>
</dbReference>
<dbReference type="InterPro" id="IPR015797">
    <property type="entry name" value="NUDIX_hydrolase-like_dom_sf"/>
</dbReference>
<feature type="domain" description="Nudix hydrolase" evidence="5">
    <location>
        <begin position="3"/>
        <end position="138"/>
    </location>
</feature>
<dbReference type="InterPro" id="IPR020084">
    <property type="entry name" value="NUDIX_hydrolase_CS"/>
</dbReference>